<sequence>MRRDIILKPSSDLCNKVYRYFSVIQYFVYKLHGLSPWTLKVSEIFKKHSRIEDNQNEICKISYIGSFYNILLMLVNALIWIDFQYLFAQDEKVFHETQSDFPAKISGENFEYRVSEILTDITWWTQTISVSWIQLFYVYKQKSMINVINRLSYVDRKLNISVDSYAKHISNYFIFTLNFFISIARILLVMPFDPSSPITIVYENFPTVMYSWIIVQYTILLGIVEKQFKALNSSIKTSNFNQISRSMVRLSLMEESAFQEIDNLENLYIELYDICEEINNLYGLSLLMPISQETGPLIILLSEQCPMNPQVNERLVKFSRDLLFFKVEFSAWGTFPLNRNLLRIVVKFQSYSAIIGIDYIKLHNFRVDDQFEFVITQPLLCKSPYLHKLLIERLPFELSVFWQQYPWELGWGLCKIRAYVSETSSYVSVLTIVAFSMERYLAICHPLHLYAMSGLKRPLRFILAAWILAMIAAIPFAIYTKLNYVEYPPGSGRDSEESAFCAMLLPNMPTFPLYELSCLVFFLIPLLLIMVLYIRMGLRIQSTTLGRSIEGTVHGETKQVQSRKSIIRMLSAVVVTFFICWAPFHAQRLLYVYDSKRLLGAINEWLYFLGGCLYYISTAINPILYNVMSAKYRGAFVETLCCTPSINSPLNREDQSSVKETMVYRCGSIRNSQIARGRKRSMRYHLDNSRDDENNYLQHERFLTNLTVMNNLNDSPGEGKLATVIHASNGRAKCKASEKNILLDETHI</sequence>
<dbReference type="Gene3D" id="1.20.1070.10">
    <property type="entry name" value="Rhodopsin 7-helix transmembrane proteins"/>
    <property type="match status" value="1"/>
</dbReference>
<gene>
    <name evidence="12" type="ORF">KQX54_020591</name>
</gene>
<dbReference type="SUPFAM" id="SSF81321">
    <property type="entry name" value="Family A G protein-coupled receptor-like"/>
    <property type="match status" value="1"/>
</dbReference>
<evidence type="ECO:0000256" key="9">
    <source>
        <dbReference type="RuleBase" id="RU000688"/>
    </source>
</evidence>
<dbReference type="GO" id="GO:0005886">
    <property type="term" value="C:plasma membrane"/>
    <property type="evidence" value="ECO:0007669"/>
    <property type="project" value="TreeGrafter"/>
</dbReference>
<feature type="transmembrane region" description="Helical" evidence="10">
    <location>
        <begin position="67"/>
        <end position="87"/>
    </location>
</feature>
<evidence type="ECO:0000256" key="1">
    <source>
        <dbReference type="ARBA" id="ARBA00004141"/>
    </source>
</evidence>
<feature type="transmembrane region" description="Helical" evidence="10">
    <location>
        <begin position="172"/>
        <end position="192"/>
    </location>
</feature>
<feature type="transmembrane region" description="Helical" evidence="10">
    <location>
        <begin position="605"/>
        <end position="625"/>
    </location>
</feature>
<dbReference type="AlphaFoldDB" id="A0AAV7IG14"/>
<protein>
    <recommendedName>
        <fullName evidence="11">G-protein coupled receptors family 1 profile domain-containing protein</fullName>
    </recommendedName>
</protein>
<feature type="transmembrane region" description="Helical" evidence="10">
    <location>
        <begin position="204"/>
        <end position="224"/>
    </location>
</feature>
<dbReference type="InterPro" id="IPR017452">
    <property type="entry name" value="GPCR_Rhodpsn_7TM"/>
</dbReference>
<comment type="similarity">
    <text evidence="2 9">Belongs to the G-protein coupled receptor 1 family.</text>
</comment>
<evidence type="ECO:0000256" key="7">
    <source>
        <dbReference type="ARBA" id="ARBA00023170"/>
    </source>
</evidence>
<dbReference type="PANTHER" id="PTHR24243:SF107">
    <property type="entry name" value="NEUROPEPTIDES CAPA RECEPTOR"/>
    <property type="match status" value="1"/>
</dbReference>
<dbReference type="PROSITE" id="PS00237">
    <property type="entry name" value="G_PROTEIN_RECEP_F1_1"/>
    <property type="match status" value="1"/>
</dbReference>
<feature type="domain" description="G-protein coupled receptors family 1 profile" evidence="11">
    <location>
        <begin position="339"/>
        <end position="625"/>
    </location>
</feature>
<dbReference type="PRINTS" id="PR00237">
    <property type="entry name" value="GPCRRHODOPSN"/>
</dbReference>
<evidence type="ECO:0000256" key="6">
    <source>
        <dbReference type="ARBA" id="ARBA00023136"/>
    </source>
</evidence>
<dbReference type="EMBL" id="JAHXZJ010001864">
    <property type="protein sequence ID" value="KAH0550709.1"/>
    <property type="molecule type" value="Genomic_DNA"/>
</dbReference>
<evidence type="ECO:0000259" key="11">
    <source>
        <dbReference type="PROSITE" id="PS50262"/>
    </source>
</evidence>
<keyword evidence="13" id="KW-1185">Reference proteome</keyword>
<comment type="caution">
    <text evidence="12">The sequence shown here is derived from an EMBL/GenBank/DDBJ whole genome shotgun (WGS) entry which is preliminary data.</text>
</comment>
<evidence type="ECO:0000256" key="3">
    <source>
        <dbReference type="ARBA" id="ARBA00022692"/>
    </source>
</evidence>
<evidence type="ECO:0000313" key="13">
    <source>
        <dbReference type="Proteomes" id="UP000826195"/>
    </source>
</evidence>
<proteinExistence type="inferred from homology"/>
<dbReference type="PRINTS" id="PR01157">
    <property type="entry name" value="P2YPURNOCPTR"/>
</dbReference>
<evidence type="ECO:0000256" key="5">
    <source>
        <dbReference type="ARBA" id="ARBA00023040"/>
    </source>
</evidence>
<evidence type="ECO:0000256" key="2">
    <source>
        <dbReference type="ARBA" id="ARBA00010663"/>
    </source>
</evidence>
<keyword evidence="7 9" id="KW-0675">Receptor</keyword>
<keyword evidence="3 9" id="KW-0812">Transmembrane</keyword>
<feature type="transmembrane region" description="Helical" evidence="10">
    <location>
        <begin position="461"/>
        <end position="479"/>
    </location>
</feature>
<keyword evidence="6 10" id="KW-0472">Membrane</keyword>
<name>A0AAV7IG14_COTGL</name>
<evidence type="ECO:0000313" key="12">
    <source>
        <dbReference type="EMBL" id="KAH0550709.1"/>
    </source>
</evidence>
<dbReference type="Pfam" id="PF00001">
    <property type="entry name" value="7tm_1"/>
    <property type="match status" value="1"/>
</dbReference>
<evidence type="ECO:0000256" key="10">
    <source>
        <dbReference type="SAM" id="Phobius"/>
    </source>
</evidence>
<dbReference type="Proteomes" id="UP000826195">
    <property type="component" value="Unassembled WGS sequence"/>
</dbReference>
<dbReference type="GO" id="GO:0008188">
    <property type="term" value="F:neuropeptide receptor activity"/>
    <property type="evidence" value="ECO:0007669"/>
    <property type="project" value="TreeGrafter"/>
</dbReference>
<keyword evidence="4 10" id="KW-1133">Transmembrane helix</keyword>
<feature type="transmembrane region" description="Helical" evidence="10">
    <location>
        <begin position="513"/>
        <end position="534"/>
    </location>
</feature>
<evidence type="ECO:0000256" key="4">
    <source>
        <dbReference type="ARBA" id="ARBA00022989"/>
    </source>
</evidence>
<dbReference type="PANTHER" id="PTHR24243">
    <property type="entry name" value="G-PROTEIN COUPLED RECEPTOR"/>
    <property type="match status" value="1"/>
</dbReference>
<accession>A0AAV7IG14</accession>
<dbReference type="PROSITE" id="PS50262">
    <property type="entry name" value="G_PROTEIN_RECEP_F1_2"/>
    <property type="match status" value="1"/>
</dbReference>
<keyword evidence="5 9" id="KW-0297">G-protein coupled receptor</keyword>
<keyword evidence="8 9" id="KW-0807">Transducer</keyword>
<reference evidence="12 13" key="1">
    <citation type="journal article" date="2021" name="J. Hered.">
        <title>A chromosome-level genome assembly of the parasitoid wasp, Cotesia glomerata (Hymenoptera: Braconidae).</title>
        <authorList>
            <person name="Pinto B.J."/>
            <person name="Weis J.J."/>
            <person name="Gamble T."/>
            <person name="Ode P.J."/>
            <person name="Paul R."/>
            <person name="Zaspel J.M."/>
        </authorList>
    </citation>
    <scope>NUCLEOTIDE SEQUENCE [LARGE SCALE GENOMIC DNA]</scope>
    <source>
        <strain evidence="12">CgM1</strain>
    </source>
</reference>
<evidence type="ECO:0000256" key="8">
    <source>
        <dbReference type="ARBA" id="ARBA00023224"/>
    </source>
</evidence>
<comment type="subcellular location">
    <subcellularLocation>
        <location evidence="1">Membrane</location>
        <topology evidence="1">Multi-pass membrane protein</topology>
    </subcellularLocation>
</comment>
<organism evidence="12 13">
    <name type="scientific">Cotesia glomerata</name>
    <name type="common">Lepidopteran parasitic wasp</name>
    <name type="synonym">Apanteles glomeratus</name>
    <dbReference type="NCBI Taxonomy" id="32391"/>
    <lineage>
        <taxon>Eukaryota</taxon>
        <taxon>Metazoa</taxon>
        <taxon>Ecdysozoa</taxon>
        <taxon>Arthropoda</taxon>
        <taxon>Hexapoda</taxon>
        <taxon>Insecta</taxon>
        <taxon>Pterygota</taxon>
        <taxon>Neoptera</taxon>
        <taxon>Endopterygota</taxon>
        <taxon>Hymenoptera</taxon>
        <taxon>Apocrita</taxon>
        <taxon>Ichneumonoidea</taxon>
        <taxon>Braconidae</taxon>
        <taxon>Microgastrinae</taxon>
        <taxon>Cotesia</taxon>
    </lineage>
</organism>
<feature type="transmembrane region" description="Helical" evidence="10">
    <location>
        <begin position="566"/>
        <end position="585"/>
    </location>
</feature>
<dbReference type="InterPro" id="IPR000276">
    <property type="entry name" value="GPCR_Rhodpsn"/>
</dbReference>
<feature type="transmembrane region" description="Helical" evidence="10">
    <location>
        <begin position="121"/>
        <end position="139"/>
    </location>
</feature>